<proteinExistence type="predicted"/>
<organism evidence="1">
    <name type="scientific">Leptocylindrus danicus</name>
    <dbReference type="NCBI Taxonomy" id="163516"/>
    <lineage>
        <taxon>Eukaryota</taxon>
        <taxon>Sar</taxon>
        <taxon>Stramenopiles</taxon>
        <taxon>Ochrophyta</taxon>
        <taxon>Bacillariophyta</taxon>
        <taxon>Coscinodiscophyceae</taxon>
        <taxon>Chaetocerotophycidae</taxon>
        <taxon>Leptocylindrales</taxon>
        <taxon>Leptocylindraceae</taxon>
        <taxon>Leptocylindrus</taxon>
    </lineage>
</organism>
<dbReference type="AlphaFoldDB" id="A0A7S2LD77"/>
<reference evidence="1" key="1">
    <citation type="submission" date="2021-01" db="EMBL/GenBank/DDBJ databases">
        <authorList>
            <person name="Corre E."/>
            <person name="Pelletier E."/>
            <person name="Niang G."/>
            <person name="Scheremetjew M."/>
            <person name="Finn R."/>
            <person name="Kale V."/>
            <person name="Holt S."/>
            <person name="Cochrane G."/>
            <person name="Meng A."/>
            <person name="Brown T."/>
            <person name="Cohen L."/>
        </authorList>
    </citation>
    <scope>NUCLEOTIDE SEQUENCE</scope>
    <source>
        <strain evidence="1">B650</strain>
    </source>
</reference>
<sequence length="133" mass="15669">MVNLNEQSEWERLTKTHDSCEKAYSSNKLVVCSIVKASIESYFTERLEKHAEFVDKQDDLVWLLKMIKLFCSFNTEEKYLTLTVIDAQFDFLHFRQSSLTLLRYKRLFQQKLSALRDNKMALGAVEALMSKFL</sequence>
<accession>A0A7S2LD77</accession>
<name>A0A7S2LD77_9STRA</name>
<gene>
    <name evidence="1" type="ORF">LDAN0321_LOCUS17344</name>
</gene>
<dbReference type="EMBL" id="HBGY01028044">
    <property type="protein sequence ID" value="CAD9603036.1"/>
    <property type="molecule type" value="Transcribed_RNA"/>
</dbReference>
<protein>
    <submittedName>
        <fullName evidence="1">Uncharacterized protein</fullName>
    </submittedName>
</protein>
<evidence type="ECO:0000313" key="1">
    <source>
        <dbReference type="EMBL" id="CAD9603036.1"/>
    </source>
</evidence>